<feature type="domain" description="Cyclic nucleotide-binding" evidence="7">
    <location>
        <begin position="24"/>
        <end position="113"/>
    </location>
</feature>
<dbReference type="InterPro" id="IPR014710">
    <property type="entry name" value="RmlC-like_jellyroll"/>
</dbReference>
<feature type="transmembrane region" description="Helical" evidence="6">
    <location>
        <begin position="519"/>
        <end position="539"/>
    </location>
</feature>
<feature type="transmembrane region" description="Helical" evidence="6">
    <location>
        <begin position="486"/>
        <end position="507"/>
    </location>
</feature>
<dbReference type="SUPFAM" id="SSF54862">
    <property type="entry name" value="4Fe-4S ferredoxins"/>
    <property type="match status" value="1"/>
</dbReference>
<dbReference type="EMBL" id="JARZHI010000009">
    <property type="protein sequence ID" value="MDI1430616.1"/>
    <property type="molecule type" value="Genomic_DNA"/>
</dbReference>
<feature type="transmembrane region" description="Helical" evidence="6">
    <location>
        <begin position="571"/>
        <end position="589"/>
    </location>
</feature>
<evidence type="ECO:0000256" key="3">
    <source>
        <dbReference type="ARBA" id="ARBA00022737"/>
    </source>
</evidence>
<comment type="caution">
    <text evidence="9">The sequence shown here is derived from an EMBL/GenBank/DDBJ whole genome shotgun (WGS) entry which is preliminary data.</text>
</comment>
<dbReference type="Pfam" id="PF00027">
    <property type="entry name" value="cNMP_binding"/>
    <property type="match status" value="2"/>
</dbReference>
<dbReference type="RefSeq" id="WP_284720460.1">
    <property type="nucleotide sequence ID" value="NZ_JARZHI010000009.1"/>
</dbReference>
<feature type="domain" description="4Fe-4S ferredoxin-type" evidence="8">
    <location>
        <begin position="385"/>
        <end position="414"/>
    </location>
</feature>
<dbReference type="Gene3D" id="3.30.70.20">
    <property type="match status" value="2"/>
</dbReference>
<dbReference type="PROSITE" id="PS00198">
    <property type="entry name" value="4FE4S_FER_1"/>
    <property type="match status" value="1"/>
</dbReference>
<dbReference type="Pfam" id="PF13247">
    <property type="entry name" value="Fer4_11"/>
    <property type="match status" value="1"/>
</dbReference>
<dbReference type="SUPFAM" id="SSF51206">
    <property type="entry name" value="cAMP-binding domain-like"/>
    <property type="match status" value="2"/>
</dbReference>
<feature type="domain" description="Cyclic nucleotide-binding" evidence="7">
    <location>
        <begin position="157"/>
        <end position="258"/>
    </location>
</feature>
<keyword evidence="1" id="KW-0004">4Fe-4S</keyword>
<dbReference type="PANTHER" id="PTHR42859:SF17">
    <property type="entry name" value="ELECTRON TRANSPORT PROTEIN HYDN-RELATED"/>
    <property type="match status" value="1"/>
</dbReference>
<keyword evidence="10" id="KW-1185">Reference proteome</keyword>
<evidence type="ECO:0000313" key="10">
    <source>
        <dbReference type="Proteomes" id="UP001160301"/>
    </source>
</evidence>
<evidence type="ECO:0000256" key="5">
    <source>
        <dbReference type="ARBA" id="ARBA00023014"/>
    </source>
</evidence>
<dbReference type="InterPro" id="IPR017896">
    <property type="entry name" value="4Fe4S_Fe-S-bd"/>
</dbReference>
<feature type="domain" description="4Fe-4S ferredoxin-type" evidence="8">
    <location>
        <begin position="427"/>
        <end position="459"/>
    </location>
</feature>
<dbReference type="PROSITE" id="PS51379">
    <property type="entry name" value="4FE4S_FER_2"/>
    <property type="match status" value="4"/>
</dbReference>
<dbReference type="PROSITE" id="PS50042">
    <property type="entry name" value="CNMP_BINDING_3"/>
    <property type="match status" value="2"/>
</dbReference>
<dbReference type="CDD" id="cd00038">
    <property type="entry name" value="CAP_ED"/>
    <property type="match status" value="2"/>
</dbReference>
<sequence>MTSGSPATSGERAAWPAAVWEAPVFRGLDARARREIEDAGRMLSVAEGEVVYRAGAAAPAFYVVAEGIVALSAVRRGEDHESELRVAGKGASFGEEATAFGARSATATARASSRLCEVPAHVFQRAAARSGKAEVAERLERILRRAATRDLLHTMAFARALEPEDVDVLLDAARYQRFERGQPVYREGDPSTDLFLVADGMIQIQTDDGERLRVRAYLGRGDFFGDAEIEAGTPRLSSAVASGPSLLIAVDARTFRGITVRHPDLFGALRRIALDQQASQRAVIGRSAENATQHAFRDLYRLKVARSLLVIDLETCVRCGHCAWGCAEMHGEARIVRRGDKMVARVEARSEAPRSLLLPNSCQHCANPSCMIDCPTGAIGREPDGEVFIREALCTGCGACAKACPWDNIQMAVRPAATPRPAGGAYPDVAVKCDLCRGYEGPACVQVCPTGSIFRMNPSEELADVRDLVLGGSTARAEVQKQGASAAGLVAGGAIAGAAVGVVGMLMHARGLWRADAGLGGAAGLLAAAGFVLLVLYAVPKRLVRLWMRKRAGDEATEPRTPVASRVRPQLAVHLALGLVTTGLVLAHAPMSPIAPSTAGGALRLVFLASALVGGFSALAYAFLPRRMARIERSAALPEDFAAARRDLVDRLYREVSGKSDLVKKIFDKILVPFAMSSVGPLLLLASGRTLRQEEEVLRARIERVLEGRGKERLAGLDGLVRIVVELRALPAQRLLLRLLRVGLPLHILTFGMAMALLVVHVAAVMKR</sequence>
<evidence type="ECO:0000256" key="1">
    <source>
        <dbReference type="ARBA" id="ARBA00022485"/>
    </source>
</evidence>
<protein>
    <submittedName>
        <fullName evidence="9">Cyclic nucleotide-binding domain-containing protein</fullName>
    </submittedName>
</protein>
<proteinExistence type="predicted"/>
<dbReference type="Gene3D" id="2.60.120.10">
    <property type="entry name" value="Jelly Rolls"/>
    <property type="match status" value="2"/>
</dbReference>
<dbReference type="InterPro" id="IPR050294">
    <property type="entry name" value="RnfB_subfamily"/>
</dbReference>
<feature type="domain" description="4Fe-4S ferredoxin-type" evidence="8">
    <location>
        <begin position="307"/>
        <end position="338"/>
    </location>
</feature>
<feature type="transmembrane region" description="Helical" evidence="6">
    <location>
        <begin position="601"/>
        <end position="624"/>
    </location>
</feature>
<keyword evidence="2" id="KW-0479">Metal-binding</keyword>
<dbReference type="SMART" id="SM00100">
    <property type="entry name" value="cNMP"/>
    <property type="match status" value="2"/>
</dbReference>
<dbReference type="InterPro" id="IPR017900">
    <property type="entry name" value="4Fe4S_Fe_S_CS"/>
</dbReference>
<dbReference type="InterPro" id="IPR000595">
    <property type="entry name" value="cNMP-bd_dom"/>
</dbReference>
<evidence type="ECO:0000259" key="7">
    <source>
        <dbReference type="PROSITE" id="PS50042"/>
    </source>
</evidence>
<evidence type="ECO:0000313" key="9">
    <source>
        <dbReference type="EMBL" id="MDI1430616.1"/>
    </source>
</evidence>
<evidence type="ECO:0000256" key="4">
    <source>
        <dbReference type="ARBA" id="ARBA00023004"/>
    </source>
</evidence>
<organism evidence="9 10">
    <name type="scientific">Polyangium sorediatum</name>
    <dbReference type="NCBI Taxonomy" id="889274"/>
    <lineage>
        <taxon>Bacteria</taxon>
        <taxon>Pseudomonadati</taxon>
        <taxon>Myxococcota</taxon>
        <taxon>Polyangia</taxon>
        <taxon>Polyangiales</taxon>
        <taxon>Polyangiaceae</taxon>
        <taxon>Polyangium</taxon>
    </lineage>
</organism>
<keyword evidence="6" id="KW-1133">Transmembrane helix</keyword>
<reference evidence="9 10" key="1">
    <citation type="submission" date="2023-04" db="EMBL/GenBank/DDBJ databases">
        <title>The genome sequence of Polyangium sorediatum DSM14670.</title>
        <authorList>
            <person name="Zhang X."/>
        </authorList>
    </citation>
    <scope>NUCLEOTIDE SEQUENCE [LARGE SCALE GENOMIC DNA]</scope>
    <source>
        <strain evidence="9 10">DSM 14670</strain>
    </source>
</reference>
<evidence type="ECO:0000256" key="6">
    <source>
        <dbReference type="SAM" id="Phobius"/>
    </source>
</evidence>
<feature type="domain" description="4Fe-4S ferredoxin-type" evidence="8">
    <location>
        <begin position="353"/>
        <end position="384"/>
    </location>
</feature>
<keyword evidence="4" id="KW-0408">Iron</keyword>
<evidence type="ECO:0000256" key="2">
    <source>
        <dbReference type="ARBA" id="ARBA00022723"/>
    </source>
</evidence>
<keyword evidence="6" id="KW-0472">Membrane</keyword>
<evidence type="ECO:0000259" key="8">
    <source>
        <dbReference type="PROSITE" id="PS51379"/>
    </source>
</evidence>
<dbReference type="Proteomes" id="UP001160301">
    <property type="component" value="Unassembled WGS sequence"/>
</dbReference>
<dbReference type="CDD" id="cd16367">
    <property type="entry name" value="DMSOR_beta_like"/>
    <property type="match status" value="1"/>
</dbReference>
<dbReference type="PANTHER" id="PTHR42859">
    <property type="entry name" value="OXIDOREDUCTASE"/>
    <property type="match status" value="1"/>
</dbReference>
<keyword evidence="6" id="KW-0812">Transmembrane</keyword>
<dbReference type="InterPro" id="IPR018490">
    <property type="entry name" value="cNMP-bd_dom_sf"/>
</dbReference>
<name>A0ABT6NQK3_9BACT</name>
<gene>
    <name evidence="9" type="ORF">QHF89_14080</name>
</gene>
<feature type="transmembrane region" description="Helical" evidence="6">
    <location>
        <begin position="744"/>
        <end position="766"/>
    </location>
</feature>
<accession>A0ABT6NQK3</accession>
<keyword evidence="3" id="KW-0677">Repeat</keyword>
<keyword evidence="5" id="KW-0411">Iron-sulfur</keyword>